<dbReference type="NCBIfam" id="TIGR00200">
    <property type="entry name" value="cinA_nterm"/>
    <property type="match status" value="1"/>
</dbReference>
<dbReference type="PANTHER" id="PTHR13939">
    <property type="entry name" value="NICOTINAMIDE-NUCLEOTIDE AMIDOHYDROLASE PNCC"/>
    <property type="match status" value="1"/>
</dbReference>
<protein>
    <recommendedName>
        <fullName evidence="1">CinA-like protein</fullName>
    </recommendedName>
</protein>
<proteinExistence type="inferred from homology"/>
<reference evidence="3" key="1">
    <citation type="submission" date="2020-07" db="EMBL/GenBank/DDBJ databases">
        <title>Huge and variable diversity of episymbiotic CPR bacteria and DPANN archaea in groundwater ecosystems.</title>
        <authorList>
            <person name="He C.Y."/>
            <person name="Keren R."/>
            <person name="Whittaker M."/>
            <person name="Farag I.F."/>
            <person name="Doudna J."/>
            <person name="Cate J.H.D."/>
            <person name="Banfield J.F."/>
        </authorList>
    </citation>
    <scope>NUCLEOTIDE SEQUENCE</scope>
    <source>
        <strain evidence="3">NC_groundwater_928_Pr1_S-0.2um_72_17</strain>
    </source>
</reference>
<dbReference type="Gene3D" id="3.30.70.2860">
    <property type="match status" value="1"/>
</dbReference>
<gene>
    <name evidence="3" type="ORF">HY076_06330</name>
</gene>
<dbReference type="InterPro" id="IPR036425">
    <property type="entry name" value="MoaB/Mog-like_dom_sf"/>
</dbReference>
<dbReference type="InterPro" id="IPR050101">
    <property type="entry name" value="CinA"/>
</dbReference>
<dbReference type="Proteomes" id="UP000807850">
    <property type="component" value="Unassembled WGS sequence"/>
</dbReference>
<organism evidence="3 4">
    <name type="scientific">Eiseniibacteriota bacterium</name>
    <dbReference type="NCBI Taxonomy" id="2212470"/>
    <lineage>
        <taxon>Bacteria</taxon>
        <taxon>Candidatus Eiseniibacteriota</taxon>
    </lineage>
</organism>
<feature type="domain" description="MoaB/Mog" evidence="2">
    <location>
        <begin position="4"/>
        <end position="171"/>
    </location>
</feature>
<dbReference type="Pfam" id="PF18146">
    <property type="entry name" value="CinA_KH"/>
    <property type="match status" value="1"/>
</dbReference>
<comment type="similarity">
    <text evidence="1">Belongs to the CinA family.</text>
</comment>
<evidence type="ECO:0000256" key="1">
    <source>
        <dbReference type="HAMAP-Rule" id="MF_00226"/>
    </source>
</evidence>
<dbReference type="AlphaFoldDB" id="A0A9D6QIW2"/>
<dbReference type="NCBIfam" id="NF001813">
    <property type="entry name" value="PRK00549.1"/>
    <property type="match status" value="1"/>
</dbReference>
<dbReference type="Gene3D" id="3.90.950.20">
    <property type="entry name" value="CinA-like"/>
    <property type="match status" value="1"/>
</dbReference>
<dbReference type="CDD" id="cd00885">
    <property type="entry name" value="cinA"/>
    <property type="match status" value="1"/>
</dbReference>
<dbReference type="InterPro" id="IPR008135">
    <property type="entry name" value="Competence-induced_CinA"/>
</dbReference>
<evidence type="ECO:0000313" key="4">
    <source>
        <dbReference type="Proteomes" id="UP000807850"/>
    </source>
</evidence>
<dbReference type="HAMAP" id="MF_00226_B">
    <property type="entry name" value="CinA_B"/>
    <property type="match status" value="1"/>
</dbReference>
<dbReference type="InterPro" id="IPR041424">
    <property type="entry name" value="CinA_KH"/>
</dbReference>
<evidence type="ECO:0000259" key="2">
    <source>
        <dbReference type="SMART" id="SM00852"/>
    </source>
</evidence>
<dbReference type="Pfam" id="PF02464">
    <property type="entry name" value="CinA"/>
    <property type="match status" value="1"/>
</dbReference>
<dbReference type="Pfam" id="PF00994">
    <property type="entry name" value="MoCF_biosynth"/>
    <property type="match status" value="1"/>
</dbReference>
<dbReference type="InterPro" id="IPR036653">
    <property type="entry name" value="CinA-like_C"/>
</dbReference>
<dbReference type="PANTHER" id="PTHR13939:SF0">
    <property type="entry name" value="NMN AMIDOHYDROLASE-LIKE PROTEIN YFAY"/>
    <property type="match status" value="1"/>
</dbReference>
<dbReference type="PIRSF" id="PIRSF006728">
    <property type="entry name" value="CinA"/>
    <property type="match status" value="1"/>
</dbReference>
<dbReference type="InterPro" id="IPR001453">
    <property type="entry name" value="MoaB/Mog_dom"/>
</dbReference>
<accession>A0A9D6QIW2</accession>
<dbReference type="SMART" id="SM00852">
    <property type="entry name" value="MoCF_biosynth"/>
    <property type="match status" value="1"/>
</dbReference>
<evidence type="ECO:0000313" key="3">
    <source>
        <dbReference type="EMBL" id="MBI3539872.1"/>
    </source>
</evidence>
<dbReference type="InterPro" id="IPR008136">
    <property type="entry name" value="CinA_C"/>
</dbReference>
<dbReference type="SUPFAM" id="SSF142433">
    <property type="entry name" value="CinA-like"/>
    <property type="match status" value="1"/>
</dbReference>
<dbReference type="EMBL" id="JACQAY010000204">
    <property type="protein sequence ID" value="MBI3539872.1"/>
    <property type="molecule type" value="Genomic_DNA"/>
</dbReference>
<dbReference type="SUPFAM" id="SSF53218">
    <property type="entry name" value="Molybdenum cofactor biosynthesis proteins"/>
    <property type="match status" value="1"/>
</dbReference>
<name>A0A9D6QIW2_UNCEI</name>
<dbReference type="Gene3D" id="3.40.980.10">
    <property type="entry name" value="MoaB/Mog-like domain"/>
    <property type="match status" value="1"/>
</dbReference>
<sequence length="419" mass="44701">MQVEIITIGNEVLSGRTLDTNFAFLARALEEVSVPVVWHTTVGDVGERIGEALRRALTRADGVVMTGGLGPTPDDITRKAVAAALGRRLQLDDDVLARIRDRAKRSGRKLPASVESQALLPRGATAWPNPLGTAPGLLITQDEKPVILLPGVPQEMEALAVEFVIPYFRERSGLAVESFTLRTAGAFESQLHERIGKLPQRWPGAALAYLPSYFGVDLRVTVAGADPAPVHEVAMRAHEQLEARVRPVIYAEGARTMEEVVGDLLVARGWRIAVAESCTGGLMARRLTDIDGSSRYFERGYVTYSNASKVALLGVRPVDLDGHGAVSAPVAEQMARGAREQAGVEVGAGITGVAGPTGGSDEKPVGTVFIAVAAPDGAAVRTYRFMGTRRAIRERAAQTALDLVRRTLQGLPLDPALDG</sequence>
<comment type="caution">
    <text evidence="3">The sequence shown here is derived from an EMBL/GenBank/DDBJ whole genome shotgun (WGS) entry which is preliminary data.</text>
</comment>
<dbReference type="NCBIfam" id="TIGR00199">
    <property type="entry name" value="PncC_domain"/>
    <property type="match status" value="1"/>
</dbReference>